<proteinExistence type="predicted"/>
<dbReference type="EMBL" id="CAJNOW010012333">
    <property type="protein sequence ID" value="CAF1608851.1"/>
    <property type="molecule type" value="Genomic_DNA"/>
</dbReference>
<organism evidence="1 2">
    <name type="scientific">Rotaria magnacalcarata</name>
    <dbReference type="NCBI Taxonomy" id="392030"/>
    <lineage>
        <taxon>Eukaryota</taxon>
        <taxon>Metazoa</taxon>
        <taxon>Spiralia</taxon>
        <taxon>Gnathifera</taxon>
        <taxon>Rotifera</taxon>
        <taxon>Eurotatoria</taxon>
        <taxon>Bdelloidea</taxon>
        <taxon>Philodinida</taxon>
        <taxon>Philodinidae</taxon>
        <taxon>Rotaria</taxon>
    </lineage>
</organism>
<dbReference type="PANTHER" id="PTHR46270:SF2">
    <property type="entry name" value="TIR DOMAIN-CONTAINING PROTEIN"/>
    <property type="match status" value="1"/>
</dbReference>
<dbReference type="Proteomes" id="UP000663834">
    <property type="component" value="Unassembled WGS sequence"/>
</dbReference>
<accession>A0A816BE71</accession>
<gene>
    <name evidence="1" type="ORF">KQP761_LOCUS23147</name>
</gene>
<comment type="caution">
    <text evidence="1">The sequence shown here is derived from an EMBL/GenBank/DDBJ whole genome shotgun (WGS) entry which is preliminary data.</text>
</comment>
<sequence length="823" mass="97056">MQVTLDQELDTIERNYNGWTSLIYYDRSLLQKLGTCLQSCLAVASDNIFLNLVINQRPQAFDMFEYVAAYLFKQWYSQNRTLIVEELNFLTVVGTFNRRLALTLQNDNDDIDGIDEQNAFTKNNLEHHRHVRELLFDNYSEVFEILIKILPYMNRNESDFVEMILPWYEAYMFFEHSYIDSRLDEKFLYFNQKIIECLKSDEYKQNLLSINNNQTMIITALHRFYIGTCTMAMGIHVNCDENESDDDVKNLLELYLSYYINFIQYFSSQIQENSLNDLVCLTGIITYVVNYTLVIDNENNRKLLFDLFSIILHENFYMNICIHWSTNETILFDSIICYLIIYCFDNMLLIQDLLRTDNNYIRKLETLIEQAQACGNRRISIMTQLFLLIITSATKNEDLTEKLFLSSLNYIQMSLQNVRSYHYSRIPMSLFFKSIIHIVKYDYIQEIIQEQHLNLFTSVLINYDRKNLYDNNIYRESTIITLSILWSISFDENIKKILEKTEQDFFDILQKINLNTNEVSVKQATCGLLYNLDRLDLSQYSLSHEQHFGKTIGISYDPSDCKTAEMIEQELNKNGLRVWTTYDHMNDDFIPTFISLMNSTTYLIVCVSDMYRLNNRCRTELFYATSSGHRVLSWKIGTPTNNSDDDEQIRSQAIETLLKRIIPNYDDKVETKVLPTIDIAYISVDMNERRAPINFNHRQRAQEMMNLENWTNREVLAWCESLNLPSFSKLLKNFDGQSVIRLHEFCKPNSTETISLLNNDLHNICQQENTADIQISVHEFIQFQIEVEKLLQTKTIFRKSSLSISTSRQHIYKGLKIKTCSIL</sequence>
<protein>
    <recommendedName>
        <fullName evidence="3">TIR domain-containing protein</fullName>
    </recommendedName>
</protein>
<dbReference type="SUPFAM" id="SSF52200">
    <property type="entry name" value="Toll/Interleukin receptor TIR domain"/>
    <property type="match status" value="1"/>
</dbReference>
<evidence type="ECO:0000313" key="1">
    <source>
        <dbReference type="EMBL" id="CAF1608851.1"/>
    </source>
</evidence>
<dbReference type="PANTHER" id="PTHR46270">
    <property type="entry name" value="ARMADILLO-TYPE FOLD-RELATED"/>
    <property type="match status" value="1"/>
</dbReference>
<reference evidence="1" key="1">
    <citation type="submission" date="2021-02" db="EMBL/GenBank/DDBJ databases">
        <authorList>
            <person name="Nowell W R."/>
        </authorList>
    </citation>
    <scope>NUCLEOTIDE SEQUENCE</scope>
</reference>
<dbReference type="AlphaFoldDB" id="A0A816BE71"/>
<evidence type="ECO:0000313" key="2">
    <source>
        <dbReference type="Proteomes" id="UP000663834"/>
    </source>
</evidence>
<dbReference type="InterPro" id="IPR035897">
    <property type="entry name" value="Toll_tir_struct_dom_sf"/>
</dbReference>
<evidence type="ECO:0008006" key="3">
    <source>
        <dbReference type="Google" id="ProtNLM"/>
    </source>
</evidence>
<name>A0A816BE71_9BILA</name>
<dbReference type="OrthoDB" id="10032599at2759"/>